<dbReference type="InterPro" id="IPR002477">
    <property type="entry name" value="Peptidoglycan-bd-like"/>
</dbReference>
<dbReference type="InterPro" id="IPR036366">
    <property type="entry name" value="PGBDSf"/>
</dbReference>
<evidence type="ECO:0000256" key="8">
    <source>
        <dbReference type="SAM" id="Phobius"/>
    </source>
</evidence>
<dbReference type="InterPro" id="IPR041489">
    <property type="entry name" value="PDZ_6"/>
</dbReference>
<name>A0A090IVT2_9BACI</name>
<dbReference type="RefSeq" id="WP_311315773.1">
    <property type="nucleotide sequence ID" value="NZ_CCRF01000061.1"/>
</dbReference>
<dbReference type="GO" id="GO:0006508">
    <property type="term" value="P:proteolysis"/>
    <property type="evidence" value="ECO:0007669"/>
    <property type="project" value="UniProtKB-KW"/>
</dbReference>
<dbReference type="Pfam" id="PF17820">
    <property type="entry name" value="PDZ_6"/>
    <property type="match status" value="1"/>
</dbReference>
<dbReference type="Pfam" id="PF22694">
    <property type="entry name" value="CtpB_N-like"/>
    <property type="match status" value="1"/>
</dbReference>
<evidence type="ECO:0000313" key="10">
    <source>
        <dbReference type="EMBL" id="CEE01792.1"/>
    </source>
</evidence>
<keyword evidence="3 7" id="KW-0378">Hydrolase</keyword>
<dbReference type="Gene3D" id="2.30.42.10">
    <property type="match status" value="1"/>
</dbReference>
<dbReference type="FunFam" id="3.30.750.44:FF:000001">
    <property type="entry name" value="S41 family peptidase"/>
    <property type="match status" value="1"/>
</dbReference>
<evidence type="ECO:0000256" key="6">
    <source>
        <dbReference type="ARBA" id="ARBA00066637"/>
    </source>
</evidence>
<dbReference type="Gene3D" id="3.30.750.44">
    <property type="match status" value="1"/>
</dbReference>
<dbReference type="Pfam" id="PF03572">
    <property type="entry name" value="Peptidase_S41"/>
    <property type="match status" value="1"/>
</dbReference>
<dbReference type="InterPro" id="IPR001478">
    <property type="entry name" value="PDZ"/>
</dbReference>
<dbReference type="CDD" id="cd06782">
    <property type="entry name" value="cpPDZ_CPP-like"/>
    <property type="match status" value="1"/>
</dbReference>
<proteinExistence type="inferred from homology"/>
<dbReference type="Gene3D" id="3.90.226.10">
    <property type="entry name" value="2-enoyl-CoA Hydratase, Chain A, domain 1"/>
    <property type="match status" value="1"/>
</dbReference>
<evidence type="ECO:0000256" key="2">
    <source>
        <dbReference type="ARBA" id="ARBA00022670"/>
    </source>
</evidence>
<dbReference type="InterPro" id="IPR004447">
    <property type="entry name" value="Peptidase_S41A"/>
</dbReference>
<keyword evidence="11" id="KW-1185">Reference proteome</keyword>
<keyword evidence="4 7" id="KW-0720">Serine protease</keyword>
<dbReference type="Pfam" id="PF01471">
    <property type="entry name" value="PG_binding_1"/>
    <property type="match status" value="1"/>
</dbReference>
<dbReference type="Proteomes" id="UP000040576">
    <property type="component" value="Unassembled WGS sequence"/>
</dbReference>
<dbReference type="EC" id="3.4.21.102" evidence="6"/>
<dbReference type="FunFam" id="2.30.42.10:FF:000063">
    <property type="entry name" value="Peptidase, S41 family"/>
    <property type="match status" value="1"/>
</dbReference>
<dbReference type="InterPro" id="IPR055210">
    <property type="entry name" value="CtpA/B_N"/>
</dbReference>
<dbReference type="GO" id="GO:0030288">
    <property type="term" value="C:outer membrane-bounded periplasmic space"/>
    <property type="evidence" value="ECO:0007669"/>
    <property type="project" value="TreeGrafter"/>
</dbReference>
<evidence type="ECO:0000256" key="3">
    <source>
        <dbReference type="ARBA" id="ARBA00022801"/>
    </source>
</evidence>
<dbReference type="CDD" id="cd07560">
    <property type="entry name" value="Peptidase_S41_CPP"/>
    <property type="match status" value="1"/>
</dbReference>
<dbReference type="AlphaFoldDB" id="A0A090IVT2"/>
<reference evidence="10 11" key="1">
    <citation type="submission" date="2014-07" db="EMBL/GenBank/DDBJ databases">
        <authorList>
            <person name="Wibberg Daniel"/>
        </authorList>
    </citation>
    <scope>NUCLEOTIDE SEQUENCE [LARGE SCALE GENOMIC DNA]</scope>
</reference>
<comment type="catalytic activity">
    <reaction evidence="5">
        <text>The enzyme shows specific recognition of a C-terminal tripeptide, Xaa-Yaa-Zaa, in which Xaa is preferably Ala or Leu, Yaa is preferably Ala or Tyr, and Zaa is preferably Ala, but then cleaves at a variable distance from the C-terminus. A typical cleavage is -Ala-Ala-|-Arg-Ala-Ala-Lys-Glu-Asn-Tyr-Ala-Leu-Ala-Ala.</text>
        <dbReference type="EC" id="3.4.21.102"/>
    </reaction>
</comment>
<comment type="similarity">
    <text evidence="1 7">Belongs to the peptidase S41A family.</text>
</comment>
<dbReference type="InterPro" id="IPR029045">
    <property type="entry name" value="ClpP/crotonase-like_dom_sf"/>
</dbReference>
<keyword evidence="8" id="KW-0812">Transmembrane</keyword>
<dbReference type="InterPro" id="IPR036034">
    <property type="entry name" value="PDZ_sf"/>
</dbReference>
<evidence type="ECO:0000256" key="7">
    <source>
        <dbReference type="RuleBase" id="RU004404"/>
    </source>
</evidence>
<sequence>MDNGEKIEEKNTENKTDSVDPNKYMKIKKFHFIILIFLIVILTTGMTAFVLSFGDEKVVEKIQIQDRKDFTKLYETFESIKANYIHKVDDKKLIEGAINGMVESLGDPYSDYMTSAETEEFNETISSSFEGIGAQVEQKDDHIVIVAPIKGSPAEKAGLKANDIILEVDGKSIQGMSSNEAVSLIRGEKGTKVNLKISRPGVTDPIELSITRDVIPVETVYSEMLDGQIGKIQITMFSERTYTELVSHINELKKQGMKGLILDLRQNPGGLLDQAIEISSLFVPNGKVIYQMEKNDGKKVRQLSNQKEPFNIPLVAVVDGGSASASEILAGALKESAGVPIVGEKTFGKGTAQTAASYNDGSTLKLTTAKWLTPSGKWINEQGIVPDYEVKMPEYANLTYVDPGVELKKKSINEQVSTIEKMLEALGYQPGTIDGAFDDETEAAVIKFQKDHGLEQTGVVTGDTTVQIMEALRNKLIAEDPQIAKSVEILNEKIK</sequence>
<keyword evidence="8" id="KW-1133">Transmembrane helix</keyword>
<evidence type="ECO:0000256" key="1">
    <source>
        <dbReference type="ARBA" id="ARBA00009179"/>
    </source>
</evidence>
<dbReference type="GeneID" id="92961182"/>
<dbReference type="Gene3D" id="1.10.101.10">
    <property type="entry name" value="PGBD-like superfamily/PGBD"/>
    <property type="match status" value="1"/>
</dbReference>
<keyword evidence="2 7" id="KW-0645">Protease</keyword>
<dbReference type="GO" id="GO:0004252">
    <property type="term" value="F:serine-type endopeptidase activity"/>
    <property type="evidence" value="ECO:0007669"/>
    <property type="project" value="UniProtKB-EC"/>
</dbReference>
<feature type="domain" description="PDZ" evidence="9">
    <location>
        <begin position="122"/>
        <end position="186"/>
    </location>
</feature>
<dbReference type="NCBIfam" id="TIGR00225">
    <property type="entry name" value="prc"/>
    <property type="match status" value="1"/>
</dbReference>
<accession>A0A090IVT2</accession>
<evidence type="ECO:0000256" key="4">
    <source>
        <dbReference type="ARBA" id="ARBA00022825"/>
    </source>
</evidence>
<evidence type="ECO:0000256" key="5">
    <source>
        <dbReference type="ARBA" id="ARBA00051784"/>
    </source>
</evidence>
<dbReference type="SUPFAM" id="SSF52096">
    <property type="entry name" value="ClpP/crotonase"/>
    <property type="match status" value="1"/>
</dbReference>
<feature type="transmembrane region" description="Helical" evidence="8">
    <location>
        <begin position="32"/>
        <end position="54"/>
    </location>
</feature>
<dbReference type="PANTHER" id="PTHR32060:SF30">
    <property type="entry name" value="CARBOXY-TERMINAL PROCESSING PROTEASE CTPA"/>
    <property type="match status" value="1"/>
</dbReference>
<keyword evidence="8" id="KW-0472">Membrane</keyword>
<dbReference type="PANTHER" id="PTHR32060">
    <property type="entry name" value="TAIL-SPECIFIC PROTEASE"/>
    <property type="match status" value="1"/>
</dbReference>
<gene>
    <name evidence="10" type="primary">ctpA</name>
    <name evidence="10" type="ORF">BT1A1_1970</name>
</gene>
<evidence type="ECO:0000313" key="11">
    <source>
        <dbReference type="Proteomes" id="UP000040576"/>
    </source>
</evidence>
<dbReference type="SMART" id="SM00228">
    <property type="entry name" value="PDZ"/>
    <property type="match status" value="1"/>
</dbReference>
<dbReference type="SUPFAM" id="SSF50156">
    <property type="entry name" value="PDZ domain-like"/>
    <property type="match status" value="1"/>
</dbReference>
<organism evidence="10 11">
    <name type="scientific">Caldibacillus thermoamylovorans</name>
    <dbReference type="NCBI Taxonomy" id="35841"/>
    <lineage>
        <taxon>Bacteria</taxon>
        <taxon>Bacillati</taxon>
        <taxon>Bacillota</taxon>
        <taxon>Bacilli</taxon>
        <taxon>Bacillales</taxon>
        <taxon>Bacillaceae</taxon>
        <taxon>Caldibacillus</taxon>
    </lineage>
</organism>
<evidence type="ECO:0000259" key="9">
    <source>
        <dbReference type="PROSITE" id="PS50106"/>
    </source>
</evidence>
<dbReference type="SUPFAM" id="SSF47090">
    <property type="entry name" value="PGBD-like"/>
    <property type="match status" value="1"/>
</dbReference>
<dbReference type="SMART" id="SM00245">
    <property type="entry name" value="TSPc"/>
    <property type="match status" value="1"/>
</dbReference>
<dbReference type="EMBL" id="CCRF01000061">
    <property type="protein sequence ID" value="CEE01792.1"/>
    <property type="molecule type" value="Genomic_DNA"/>
</dbReference>
<dbReference type="InterPro" id="IPR036365">
    <property type="entry name" value="PGBD-like_sf"/>
</dbReference>
<dbReference type="GO" id="GO:0007165">
    <property type="term" value="P:signal transduction"/>
    <property type="evidence" value="ECO:0007669"/>
    <property type="project" value="TreeGrafter"/>
</dbReference>
<dbReference type="PROSITE" id="PS50106">
    <property type="entry name" value="PDZ"/>
    <property type="match status" value="1"/>
</dbReference>
<dbReference type="InterPro" id="IPR005151">
    <property type="entry name" value="Tail-specific_protease"/>
</dbReference>
<protein>
    <recommendedName>
        <fullName evidence="6">C-terminal processing peptidase</fullName>
        <ecNumber evidence="6">3.4.21.102</ecNumber>
    </recommendedName>
</protein>